<dbReference type="EMBL" id="NNRL01000167">
    <property type="protein sequence ID" value="OYR08373.1"/>
    <property type="molecule type" value="Genomic_DNA"/>
</dbReference>
<evidence type="ECO:0000313" key="2">
    <source>
        <dbReference type="Proteomes" id="UP000216478"/>
    </source>
</evidence>
<sequence>MMQRHFQRLMLLQLSGTCIIEKVQPLFHALAERHTTLLLDFVFSGVALSKPFRVSDEGAMIHVEAWDNA</sequence>
<proteinExistence type="predicted"/>
<dbReference type="Proteomes" id="UP000216478">
    <property type="component" value="Unassembled WGS sequence"/>
</dbReference>
<gene>
    <name evidence="1" type="ORF">CEV33_3337</name>
</gene>
<dbReference type="AlphaFoldDB" id="A0A256F0Q4"/>
<protein>
    <submittedName>
        <fullName evidence="1">Uncharacterized protein</fullName>
    </submittedName>
</protein>
<evidence type="ECO:0000313" key="1">
    <source>
        <dbReference type="EMBL" id="OYR08373.1"/>
    </source>
</evidence>
<dbReference type="RefSeq" id="WP_141211614.1">
    <property type="nucleotide sequence ID" value="NZ_JBHEER010000010.1"/>
</dbReference>
<accession>A0A256F0Q4</accession>
<dbReference type="OrthoDB" id="8226983at2"/>
<comment type="caution">
    <text evidence="1">The sequence shown here is derived from an EMBL/GenBank/DDBJ whole genome shotgun (WGS) entry which is preliminary data.</text>
</comment>
<keyword evidence="2" id="KW-1185">Reference proteome</keyword>
<reference evidence="1 2" key="1">
    <citation type="submission" date="2017-07" db="EMBL/GenBank/DDBJ databases">
        <title>Phylogenetic study on the rhizospheric bacterium Ochrobactrum sp. A44.</title>
        <authorList>
            <person name="Krzyzanowska D.M."/>
            <person name="Ossowicki A."/>
            <person name="Rajewska M."/>
            <person name="Maciag T."/>
            <person name="Kaczynski Z."/>
            <person name="Czerwicka M."/>
            <person name="Jafra S."/>
        </authorList>
    </citation>
    <scope>NUCLEOTIDE SEQUENCE [LARGE SCALE GENOMIC DNA]</scope>
    <source>
        <strain evidence="1 2">OgA9a</strain>
    </source>
</reference>
<organism evidence="1 2">
    <name type="scientific">Brucella grignonensis</name>
    <dbReference type="NCBI Taxonomy" id="94627"/>
    <lineage>
        <taxon>Bacteria</taxon>
        <taxon>Pseudomonadati</taxon>
        <taxon>Pseudomonadota</taxon>
        <taxon>Alphaproteobacteria</taxon>
        <taxon>Hyphomicrobiales</taxon>
        <taxon>Brucellaceae</taxon>
        <taxon>Brucella/Ochrobactrum group</taxon>
        <taxon>Brucella</taxon>
    </lineage>
</organism>
<name>A0A256F0Q4_9HYPH</name>